<evidence type="ECO:0000313" key="1">
    <source>
        <dbReference type="EMBL" id="MCH5599501.1"/>
    </source>
</evidence>
<gene>
    <name evidence="1" type="ORF">MKP09_17120</name>
</gene>
<organism evidence="1 2">
    <name type="scientific">Niabella ginsengisoli</name>
    <dbReference type="NCBI Taxonomy" id="522298"/>
    <lineage>
        <taxon>Bacteria</taxon>
        <taxon>Pseudomonadati</taxon>
        <taxon>Bacteroidota</taxon>
        <taxon>Chitinophagia</taxon>
        <taxon>Chitinophagales</taxon>
        <taxon>Chitinophagaceae</taxon>
        <taxon>Niabella</taxon>
    </lineage>
</organism>
<name>A0ABS9SMI2_9BACT</name>
<reference evidence="1 2" key="1">
    <citation type="submission" date="2022-02" db="EMBL/GenBank/DDBJ databases">
        <authorList>
            <person name="Min J."/>
        </authorList>
    </citation>
    <scope>NUCLEOTIDE SEQUENCE [LARGE SCALE GENOMIC DNA]</scope>
    <source>
        <strain evidence="1 2">GR10-1</strain>
    </source>
</reference>
<dbReference type="EMBL" id="JAKWBL010000004">
    <property type="protein sequence ID" value="MCH5599501.1"/>
    <property type="molecule type" value="Genomic_DNA"/>
</dbReference>
<dbReference type="Proteomes" id="UP001202248">
    <property type="component" value="Unassembled WGS sequence"/>
</dbReference>
<dbReference type="RefSeq" id="WP_240831546.1">
    <property type="nucleotide sequence ID" value="NZ_JAKWBL010000004.1"/>
</dbReference>
<protein>
    <submittedName>
        <fullName evidence="1">Uncharacterized protein</fullName>
    </submittedName>
</protein>
<evidence type="ECO:0000313" key="2">
    <source>
        <dbReference type="Proteomes" id="UP001202248"/>
    </source>
</evidence>
<comment type="caution">
    <text evidence="1">The sequence shown here is derived from an EMBL/GenBank/DDBJ whole genome shotgun (WGS) entry which is preliminary data.</text>
</comment>
<sequence length="121" mass="14410">MACKVDSRKQNIVRLELYNSLPLLLKEENVNAEQLAAADHKIFTDARTLKLVNDRILYDKVSVWKGHIYGKFIFEDNYSTIIKVSRYDKQKEIDQLNHDIIQQQKYLNKRCIRSKVVWINR</sequence>
<accession>A0ABS9SMI2</accession>
<keyword evidence="2" id="KW-1185">Reference proteome</keyword>
<proteinExistence type="predicted"/>